<feature type="region of interest" description="Disordered" evidence="8">
    <location>
        <begin position="1"/>
        <end position="34"/>
    </location>
</feature>
<dbReference type="Gene3D" id="1.10.510.10">
    <property type="entry name" value="Transferase(Phosphotransferase) domain 1"/>
    <property type="match status" value="1"/>
</dbReference>
<gene>
    <name evidence="10" type="ORF">AK88_03416</name>
</gene>
<feature type="compositionally biased region" description="Basic and acidic residues" evidence="8">
    <location>
        <begin position="456"/>
        <end position="471"/>
    </location>
</feature>
<keyword evidence="6 7" id="KW-0067">ATP-binding</keyword>
<evidence type="ECO:0000256" key="1">
    <source>
        <dbReference type="ARBA" id="ARBA00011245"/>
    </source>
</evidence>
<keyword evidence="5 10" id="KW-0418">Kinase</keyword>
<comment type="subunit">
    <text evidence="1">Monomer.</text>
</comment>
<dbReference type="PROSITE" id="PS00107">
    <property type="entry name" value="PROTEIN_KINASE_ATP"/>
    <property type="match status" value="1"/>
</dbReference>
<organism evidence="10 11">
    <name type="scientific">Plasmodium fragile</name>
    <dbReference type="NCBI Taxonomy" id="5857"/>
    <lineage>
        <taxon>Eukaryota</taxon>
        <taxon>Sar</taxon>
        <taxon>Alveolata</taxon>
        <taxon>Apicomplexa</taxon>
        <taxon>Aconoidasida</taxon>
        <taxon>Haemosporida</taxon>
        <taxon>Plasmodiidae</taxon>
        <taxon>Plasmodium</taxon>
        <taxon>Plasmodium (Plasmodium)</taxon>
    </lineage>
</organism>
<dbReference type="PANTHER" id="PTHR24346">
    <property type="entry name" value="MAP/MICROTUBULE AFFINITY-REGULATING KINASE"/>
    <property type="match status" value="1"/>
</dbReference>
<dbReference type="GeneID" id="24268730"/>
<feature type="compositionally biased region" description="Basic residues" evidence="8">
    <location>
        <begin position="53"/>
        <end position="62"/>
    </location>
</feature>
<evidence type="ECO:0000259" key="9">
    <source>
        <dbReference type="PROSITE" id="PS50011"/>
    </source>
</evidence>
<dbReference type="Pfam" id="PF00069">
    <property type="entry name" value="Pkinase"/>
    <property type="match status" value="1"/>
</dbReference>
<keyword evidence="11" id="KW-1185">Reference proteome</keyword>
<evidence type="ECO:0000313" key="10">
    <source>
        <dbReference type="EMBL" id="KJP86907.1"/>
    </source>
</evidence>
<name>A0A0D9QJC0_PLAFR</name>
<feature type="region of interest" description="Disordered" evidence="8">
    <location>
        <begin position="146"/>
        <end position="165"/>
    </location>
</feature>
<feature type="region of interest" description="Disordered" evidence="8">
    <location>
        <begin position="51"/>
        <end position="77"/>
    </location>
</feature>
<dbReference type="InterPro" id="IPR017441">
    <property type="entry name" value="Protein_kinase_ATP_BS"/>
</dbReference>
<sequence>MTSNVDSDPKVPMSSGEKKNIPITSLDIDKQNNTHNNYTQKRHVNYLLEVKGKNKQVHKPSSRKKEPADEKSILSHSKNTRTLICKVSENKIHVKHEKQISEPQYRHVHNNTLQILTKEKVERTVSTQIHINKLKNCKVYPMGNLKKDQVNENPRGVDTRASFGKRSCSRGVSNVLKNATMKRGHHKKAEHKSAIHATHKCGIQAERKSGNLNERKTAMVSTQHMKGPPRDTHFQESSRGVISPTTCTILKSKMKANSSKGVLLTLHCNEKMKGKNEFYRKCQTRKEKKCTLLPDQNRTTQTGDTYGGCRNVEQNGRVGKGATKKEECQMSSEEKLNNVKSCTLKRGEHQSGTKTGTENMFTKKIVGENCTEEAAEGGSTNRETRPPTNTIKRCRVRTILFKRTWLQEGALKKLVSLEEEGERRGFQCKEDSAGELSNENNSDEEQPLQEPPHLLSAEKKERKKKEGEGKEHPHRYKIITVKVKKSKEITKDYIITNQIGKGTFGKVCLGIHIHTHEIVAIKILNKKRLQRLISYEKIMKEIKIHEQMDHNHICKLYEAYEDGKNIYMILEYVPNGDLLEYVCKKKRRINEDTARRIFYQLISAVDYLHKFNVVHRDLKPENILLDDDENIKLIDFGLSTVYEKNNLLRTSCGSPFYTSPEILLGNKYHGELTDVWSLGVILFLLLNRKLPFNHTNLNVLFQEIIKGLLYFEPHISEGAKNLIRNMLNVNYQKRYSLRDIKTHPWFNSYHMKKKKLTKLCHDNCDLICCNVCLYKIIILSSSQWMRLILNKIAKIYAVGVDKVCCKLQEKGKNSVKTSFYLLLNKTIRMISTNSSLCSHLVVVTHQSVHPESENCPSIHHAAFSSSHALASTYT</sequence>
<feature type="compositionally biased region" description="Basic and acidic residues" evidence="8">
    <location>
        <begin position="63"/>
        <end position="73"/>
    </location>
</feature>
<feature type="compositionally biased region" description="Basic and acidic residues" evidence="8">
    <location>
        <begin position="146"/>
        <end position="158"/>
    </location>
</feature>
<dbReference type="Proteomes" id="UP000054561">
    <property type="component" value="Unassembled WGS sequence"/>
</dbReference>
<feature type="region of interest" description="Disordered" evidence="8">
    <location>
        <begin position="220"/>
        <end position="239"/>
    </location>
</feature>
<dbReference type="OMA" id="RIFYQLI"/>
<feature type="binding site" evidence="7">
    <location>
        <position position="522"/>
    </location>
    <ligand>
        <name>ATP</name>
        <dbReference type="ChEBI" id="CHEBI:30616"/>
    </ligand>
</feature>
<protein>
    <submittedName>
        <fullName evidence="10">CAMK/CAMKL/AMPK protein kinase</fullName>
    </submittedName>
</protein>
<evidence type="ECO:0000256" key="8">
    <source>
        <dbReference type="SAM" id="MobiDB-lite"/>
    </source>
</evidence>
<dbReference type="OrthoDB" id="193931at2759"/>
<evidence type="ECO:0000256" key="5">
    <source>
        <dbReference type="ARBA" id="ARBA00022777"/>
    </source>
</evidence>
<dbReference type="RefSeq" id="XP_012336456.1">
    <property type="nucleotide sequence ID" value="XM_012481033.1"/>
</dbReference>
<keyword evidence="2" id="KW-0723">Serine/threonine-protein kinase</keyword>
<reference evidence="10 11" key="1">
    <citation type="submission" date="2014-03" db="EMBL/GenBank/DDBJ databases">
        <title>The Genome Sequence of Plasmodium fragile nilgiri.</title>
        <authorList>
            <consortium name="The Broad Institute Genomics Platform"/>
            <consortium name="The Broad Institute Genome Sequencing Center for Infectious Disease"/>
            <person name="Neafsey D."/>
            <person name="Duraisingh M."/>
            <person name="Young S.K."/>
            <person name="Zeng Q."/>
            <person name="Gargeya S."/>
            <person name="Abouelleil A."/>
            <person name="Alvarado L."/>
            <person name="Chapman S.B."/>
            <person name="Gainer-Dewar J."/>
            <person name="Goldberg J."/>
            <person name="Griggs A."/>
            <person name="Gujja S."/>
            <person name="Hansen M."/>
            <person name="Howarth C."/>
            <person name="Imamovic A."/>
            <person name="Larimer J."/>
            <person name="Pearson M."/>
            <person name="Poon T.W."/>
            <person name="Priest M."/>
            <person name="Roberts A."/>
            <person name="Saif S."/>
            <person name="Shea T."/>
            <person name="Sykes S."/>
            <person name="Wortman J."/>
            <person name="Nusbaum C."/>
            <person name="Birren B."/>
        </authorList>
    </citation>
    <scope>NUCLEOTIDE SEQUENCE [LARGE SCALE GENOMIC DNA]</scope>
    <source>
        <strain evidence="11">nilgiri</strain>
    </source>
</reference>
<dbReference type="GO" id="GO:0005524">
    <property type="term" value="F:ATP binding"/>
    <property type="evidence" value="ECO:0007669"/>
    <property type="project" value="UniProtKB-UniRule"/>
</dbReference>
<dbReference type="SUPFAM" id="SSF56112">
    <property type="entry name" value="Protein kinase-like (PK-like)"/>
    <property type="match status" value="1"/>
</dbReference>
<dbReference type="EMBL" id="KQ001683">
    <property type="protein sequence ID" value="KJP86907.1"/>
    <property type="molecule type" value="Genomic_DNA"/>
</dbReference>
<dbReference type="CDD" id="cd14003">
    <property type="entry name" value="STKc_AMPK-like"/>
    <property type="match status" value="1"/>
</dbReference>
<proteinExistence type="predicted"/>
<dbReference type="PROSITE" id="PS50011">
    <property type="entry name" value="PROTEIN_KINASE_DOM"/>
    <property type="match status" value="1"/>
</dbReference>
<dbReference type="PANTHER" id="PTHR24346:SF82">
    <property type="entry name" value="KP78A-RELATED"/>
    <property type="match status" value="1"/>
</dbReference>
<dbReference type="InterPro" id="IPR011009">
    <property type="entry name" value="Kinase-like_dom_sf"/>
</dbReference>
<evidence type="ECO:0000256" key="6">
    <source>
        <dbReference type="ARBA" id="ARBA00022840"/>
    </source>
</evidence>
<feature type="region of interest" description="Disordered" evidence="8">
    <location>
        <begin position="424"/>
        <end position="474"/>
    </location>
</feature>
<dbReference type="FunFam" id="1.10.510.10:FF:000571">
    <property type="entry name" value="Maternal embryonic leucine zipper kinase"/>
    <property type="match status" value="1"/>
</dbReference>
<dbReference type="GO" id="GO:0005737">
    <property type="term" value="C:cytoplasm"/>
    <property type="evidence" value="ECO:0007669"/>
    <property type="project" value="TreeGrafter"/>
</dbReference>
<dbReference type="GO" id="GO:0035556">
    <property type="term" value="P:intracellular signal transduction"/>
    <property type="evidence" value="ECO:0007669"/>
    <property type="project" value="TreeGrafter"/>
</dbReference>
<evidence type="ECO:0000256" key="7">
    <source>
        <dbReference type="PROSITE-ProRule" id="PRU10141"/>
    </source>
</evidence>
<dbReference type="VEuPathDB" id="PlasmoDB:AK88_03416"/>
<dbReference type="SMART" id="SM00220">
    <property type="entry name" value="S_TKc"/>
    <property type="match status" value="1"/>
</dbReference>
<evidence type="ECO:0000256" key="2">
    <source>
        <dbReference type="ARBA" id="ARBA00022527"/>
    </source>
</evidence>
<dbReference type="InterPro" id="IPR008271">
    <property type="entry name" value="Ser/Thr_kinase_AS"/>
</dbReference>
<dbReference type="AlphaFoldDB" id="A0A0D9QJC0"/>
<evidence type="ECO:0000313" key="11">
    <source>
        <dbReference type="Proteomes" id="UP000054561"/>
    </source>
</evidence>
<evidence type="ECO:0000256" key="4">
    <source>
        <dbReference type="ARBA" id="ARBA00022741"/>
    </source>
</evidence>
<keyword evidence="3" id="KW-0808">Transferase</keyword>
<dbReference type="FunFam" id="3.30.200.20:FF:000042">
    <property type="entry name" value="Aurora kinase A"/>
    <property type="match status" value="1"/>
</dbReference>
<dbReference type="PROSITE" id="PS00108">
    <property type="entry name" value="PROTEIN_KINASE_ST"/>
    <property type="match status" value="1"/>
</dbReference>
<dbReference type="GO" id="GO:0004674">
    <property type="term" value="F:protein serine/threonine kinase activity"/>
    <property type="evidence" value="ECO:0007669"/>
    <property type="project" value="UniProtKB-KW"/>
</dbReference>
<evidence type="ECO:0000256" key="3">
    <source>
        <dbReference type="ARBA" id="ARBA00022679"/>
    </source>
</evidence>
<keyword evidence="4 7" id="KW-0547">Nucleotide-binding</keyword>
<feature type="domain" description="Protein kinase" evidence="9">
    <location>
        <begin position="493"/>
        <end position="746"/>
    </location>
</feature>
<dbReference type="InterPro" id="IPR000719">
    <property type="entry name" value="Prot_kinase_dom"/>
</dbReference>
<accession>A0A0D9QJC0</accession>